<reference evidence="9 10" key="1">
    <citation type="submission" date="2014-03" db="EMBL/GenBank/DDBJ databases">
        <title>Bradyrhizobium valentinum sp. nov., isolated from effective nodules of Lupinus mariae-josephae, a lupine endemic of basic-lime soils in Eastern Spain.</title>
        <authorList>
            <person name="Duran D."/>
            <person name="Rey L."/>
            <person name="Navarro A."/>
            <person name="Busquets A."/>
            <person name="Imperial J."/>
            <person name="Ruiz-Argueso T."/>
        </authorList>
    </citation>
    <scope>NUCLEOTIDE SEQUENCE [LARGE SCALE GENOMIC DNA]</scope>
    <source>
        <strain evidence="9 10">PAC68</strain>
    </source>
</reference>
<comment type="catalytic activity">
    <reaction evidence="1 6">
        <text>a beta-lactam + H2O = a substituted beta-amino acid</text>
        <dbReference type="Rhea" id="RHEA:20401"/>
        <dbReference type="ChEBI" id="CHEBI:15377"/>
        <dbReference type="ChEBI" id="CHEBI:35627"/>
        <dbReference type="ChEBI" id="CHEBI:140347"/>
        <dbReference type="EC" id="3.5.2.6"/>
    </reaction>
</comment>
<name>A0A0R3LP72_9BRAD</name>
<dbReference type="InterPro" id="IPR000871">
    <property type="entry name" value="Beta-lactam_class-A"/>
</dbReference>
<evidence type="ECO:0000313" key="10">
    <source>
        <dbReference type="Proteomes" id="UP000050863"/>
    </source>
</evidence>
<comment type="similarity">
    <text evidence="2 6">Belongs to the class-A beta-lactamase family.</text>
</comment>
<dbReference type="Pfam" id="PF13354">
    <property type="entry name" value="Beta-lactamase2"/>
    <property type="match status" value="1"/>
</dbReference>
<evidence type="ECO:0000256" key="2">
    <source>
        <dbReference type="ARBA" id="ARBA00009009"/>
    </source>
</evidence>
<comment type="caution">
    <text evidence="9">The sequence shown here is derived from an EMBL/GenBank/DDBJ whole genome shotgun (WGS) entry which is preliminary data.</text>
</comment>
<evidence type="ECO:0000256" key="1">
    <source>
        <dbReference type="ARBA" id="ARBA00001526"/>
    </source>
</evidence>
<evidence type="ECO:0000259" key="8">
    <source>
        <dbReference type="Pfam" id="PF13354"/>
    </source>
</evidence>
<evidence type="ECO:0000256" key="4">
    <source>
        <dbReference type="ARBA" id="ARBA00022801"/>
    </source>
</evidence>
<evidence type="ECO:0000313" key="9">
    <source>
        <dbReference type="EMBL" id="KRR09642.1"/>
    </source>
</evidence>
<dbReference type="InterPro" id="IPR006311">
    <property type="entry name" value="TAT_signal"/>
</dbReference>
<accession>A0A0R3LP72</accession>
<dbReference type="RefSeq" id="WP_057835506.1">
    <property type="nucleotide sequence ID" value="NZ_LLXZ01000071.1"/>
</dbReference>
<dbReference type="InterPro" id="IPR023650">
    <property type="entry name" value="Beta-lactam_class-A_AS"/>
</dbReference>
<dbReference type="PANTHER" id="PTHR35333">
    <property type="entry name" value="BETA-LACTAMASE"/>
    <property type="match status" value="1"/>
</dbReference>
<evidence type="ECO:0000256" key="3">
    <source>
        <dbReference type="ARBA" id="ARBA00012865"/>
    </source>
</evidence>
<dbReference type="EMBL" id="LLXZ01000071">
    <property type="protein sequence ID" value="KRR09642.1"/>
    <property type="molecule type" value="Genomic_DNA"/>
</dbReference>
<dbReference type="GO" id="GO:0030655">
    <property type="term" value="P:beta-lactam antibiotic catabolic process"/>
    <property type="evidence" value="ECO:0007669"/>
    <property type="project" value="InterPro"/>
</dbReference>
<keyword evidence="4 6" id="KW-0378">Hydrolase</keyword>
<dbReference type="AlphaFoldDB" id="A0A0R3LP72"/>
<protein>
    <recommendedName>
        <fullName evidence="3 6">Beta-lactamase</fullName>
        <ecNumber evidence="3 6">3.5.2.6</ecNumber>
    </recommendedName>
</protein>
<organism evidence="9 10">
    <name type="scientific">Bradyrhizobium jicamae</name>
    <dbReference type="NCBI Taxonomy" id="280332"/>
    <lineage>
        <taxon>Bacteria</taxon>
        <taxon>Pseudomonadati</taxon>
        <taxon>Pseudomonadota</taxon>
        <taxon>Alphaproteobacteria</taxon>
        <taxon>Hyphomicrobiales</taxon>
        <taxon>Nitrobacteraceae</taxon>
        <taxon>Bradyrhizobium</taxon>
    </lineage>
</organism>
<dbReference type="NCBIfam" id="NF033103">
    <property type="entry name" value="bla_class_A"/>
    <property type="match status" value="1"/>
</dbReference>
<sequence>MTITRRRFQLGCGAALVATALSGRLKTVQASPSNQRLIDEIKRLERESGGRLGVCVLDTATGARHVHRGDERFPMCSTFKALAAAAILARVDAGKEQLTRRVTFEASALVTYSPVTEKHAGRDGMTLAEICEAAVTLSDNTAGNLQLASIGGPSGLTSFARSLGDQITRLDRDEPSLNEALPDDPRDTTTPNAMASNLQALVVGTTALSAPSREQLTAWLVANKTGDTRLRAGLPKDWRVGDKTGTGARGTNNDVAVIWPPGKAPIVITGYLTGATVPAAQQNAIWASVARAVSAMASG</sequence>
<dbReference type="GO" id="GO:0046677">
    <property type="term" value="P:response to antibiotic"/>
    <property type="evidence" value="ECO:0007669"/>
    <property type="project" value="UniProtKB-UniRule"/>
</dbReference>
<dbReference type="EC" id="3.5.2.6" evidence="3 6"/>
<dbReference type="InterPro" id="IPR012338">
    <property type="entry name" value="Beta-lactam/transpept-like"/>
</dbReference>
<dbReference type="InterPro" id="IPR045155">
    <property type="entry name" value="Beta-lactam_cat"/>
</dbReference>
<feature type="region of interest" description="Disordered" evidence="7">
    <location>
        <begin position="170"/>
        <end position="192"/>
    </location>
</feature>
<dbReference type="STRING" id="280332.CQ12_14275"/>
<dbReference type="PROSITE" id="PS51318">
    <property type="entry name" value="TAT"/>
    <property type="match status" value="1"/>
</dbReference>
<keyword evidence="5 6" id="KW-0046">Antibiotic resistance</keyword>
<keyword evidence="10" id="KW-1185">Reference proteome</keyword>
<dbReference type="Proteomes" id="UP000050863">
    <property type="component" value="Unassembled WGS sequence"/>
</dbReference>
<proteinExistence type="inferred from homology"/>
<evidence type="ECO:0000256" key="6">
    <source>
        <dbReference type="RuleBase" id="RU361140"/>
    </source>
</evidence>
<dbReference type="OrthoDB" id="9784149at2"/>
<dbReference type="Gene3D" id="3.40.710.10">
    <property type="entry name" value="DD-peptidase/beta-lactamase superfamily"/>
    <property type="match status" value="1"/>
</dbReference>
<dbReference type="PANTHER" id="PTHR35333:SF3">
    <property type="entry name" value="BETA-LACTAMASE-TYPE TRANSPEPTIDASE FOLD CONTAINING PROTEIN"/>
    <property type="match status" value="1"/>
</dbReference>
<dbReference type="GO" id="GO:0008800">
    <property type="term" value="F:beta-lactamase activity"/>
    <property type="evidence" value="ECO:0007669"/>
    <property type="project" value="UniProtKB-UniRule"/>
</dbReference>
<dbReference type="PROSITE" id="PS00146">
    <property type="entry name" value="BETA_LACTAMASE_A"/>
    <property type="match status" value="1"/>
</dbReference>
<gene>
    <name evidence="9" type="ORF">CQ12_14275</name>
</gene>
<dbReference type="PRINTS" id="PR00118">
    <property type="entry name" value="BLACTAMASEA"/>
</dbReference>
<evidence type="ECO:0000256" key="5">
    <source>
        <dbReference type="ARBA" id="ARBA00023251"/>
    </source>
</evidence>
<dbReference type="SUPFAM" id="SSF56601">
    <property type="entry name" value="beta-lactamase/transpeptidase-like"/>
    <property type="match status" value="1"/>
</dbReference>
<feature type="domain" description="Beta-lactamase class A catalytic" evidence="8">
    <location>
        <begin position="53"/>
        <end position="268"/>
    </location>
</feature>
<evidence type="ECO:0000256" key="7">
    <source>
        <dbReference type="SAM" id="MobiDB-lite"/>
    </source>
</evidence>